<proteinExistence type="predicted"/>
<reference evidence="1" key="2">
    <citation type="submission" date="2019-02" db="EMBL/GenBank/DDBJ databases">
        <authorList>
            <consortium name="NCBI Pathogen Detection Project"/>
        </authorList>
    </citation>
    <scope>NUCLEOTIDE SEQUENCE</scope>
    <source>
        <strain evidence="1">ILBSalm5484209</strain>
    </source>
</reference>
<protein>
    <submittedName>
        <fullName evidence="1">Uncharacterized protein</fullName>
    </submittedName>
</protein>
<organism evidence="1">
    <name type="scientific">Salmonella enteritidis</name>
    <dbReference type="NCBI Taxonomy" id="149539"/>
    <lineage>
        <taxon>Bacteria</taxon>
        <taxon>Pseudomonadati</taxon>
        <taxon>Pseudomonadota</taxon>
        <taxon>Gammaproteobacteria</taxon>
        <taxon>Enterobacterales</taxon>
        <taxon>Enterobacteriaceae</taxon>
        <taxon>Salmonella</taxon>
    </lineage>
</organism>
<dbReference type="EMBL" id="DAAFQV010000027">
    <property type="protein sequence ID" value="HAB1162317.1"/>
    <property type="molecule type" value="Genomic_DNA"/>
</dbReference>
<comment type="caution">
    <text evidence="1">The sequence shown here is derived from an EMBL/GenBank/DDBJ whole genome shotgun (WGS) entry which is preliminary data.</text>
</comment>
<gene>
    <name evidence="1" type="ORF">GI614_22920</name>
</gene>
<name>A0A6X7C6J6_SALEN</name>
<sequence>MKANTDGLTMNQLAERNAEHVAAIAALEARCAALVAENAELNKFIAESCFVRAGEEPDWHPAINHSPETPATNQLSIEESQFLTDVMTAAGLLSCGKKDKGLARRMADFCVAKRGNFNPAQLRKGDEQ</sequence>
<dbReference type="AlphaFoldDB" id="A0A6X7C6J6"/>
<evidence type="ECO:0000313" key="1">
    <source>
        <dbReference type="EMBL" id="HAB1162317.1"/>
    </source>
</evidence>
<reference evidence="1" key="1">
    <citation type="journal article" date="2018" name="Genome Biol.">
        <title>SKESA: strategic k-mer extension for scrupulous assemblies.</title>
        <authorList>
            <person name="Souvorov A."/>
            <person name="Agarwala R."/>
            <person name="Lipman D.J."/>
        </authorList>
    </citation>
    <scope>NUCLEOTIDE SEQUENCE</scope>
    <source>
        <strain evidence="1">ILBSalm5484209</strain>
    </source>
</reference>
<accession>A0A6X7C6J6</accession>